<gene>
    <name evidence="3" type="ORF">VO63_06685</name>
</gene>
<comment type="caution">
    <text evidence="3">The sequence shown here is derived from an EMBL/GenBank/DDBJ whole genome shotgun (WGS) entry which is preliminary data.</text>
</comment>
<accession>A0A2P2GTE5</accession>
<feature type="region of interest" description="Disordered" evidence="1">
    <location>
        <begin position="22"/>
        <end position="53"/>
    </location>
</feature>
<feature type="signal peptide" evidence="2">
    <location>
        <begin position="1"/>
        <end position="17"/>
    </location>
</feature>
<evidence type="ECO:0000256" key="2">
    <source>
        <dbReference type="SAM" id="SignalP"/>
    </source>
</evidence>
<evidence type="ECO:0008006" key="5">
    <source>
        <dbReference type="Google" id="ProtNLM"/>
    </source>
</evidence>
<proteinExistence type="predicted"/>
<organism evidence="3 4">
    <name type="scientific">Streptomyces showdoensis</name>
    <dbReference type="NCBI Taxonomy" id="68268"/>
    <lineage>
        <taxon>Bacteria</taxon>
        <taxon>Bacillati</taxon>
        <taxon>Actinomycetota</taxon>
        <taxon>Actinomycetes</taxon>
        <taxon>Kitasatosporales</taxon>
        <taxon>Streptomycetaceae</taxon>
        <taxon>Streptomyces</taxon>
    </lineage>
</organism>
<keyword evidence="4" id="KW-1185">Reference proteome</keyword>
<keyword evidence="2" id="KW-0732">Signal</keyword>
<sequence length="171" mass="17365">MFVAAAALALLALSATGCTEGAAKGAAPSGKASAKASAPAKAAGVESEQEQGQRAKAALEPLDPDEMLEPNGPRFVESGLDRVVEGVHHLSRLKAGKDYQVFVACVGKGTVKIVLAGQAPRTAACDGRPVGESVRNAPEELRLDITAVGGATGMVAWQLHALTPDGGTRVQ</sequence>
<evidence type="ECO:0000256" key="1">
    <source>
        <dbReference type="SAM" id="MobiDB-lite"/>
    </source>
</evidence>
<dbReference type="AlphaFoldDB" id="A0A2P2GTE5"/>
<protein>
    <recommendedName>
        <fullName evidence="5">Lipoprotein</fullName>
    </recommendedName>
</protein>
<evidence type="ECO:0000313" key="3">
    <source>
        <dbReference type="EMBL" id="KKZ74778.1"/>
    </source>
</evidence>
<dbReference type="OrthoDB" id="4243055at2"/>
<dbReference type="Proteomes" id="UP000265325">
    <property type="component" value="Unassembled WGS sequence"/>
</dbReference>
<name>A0A2P2GTE5_STREW</name>
<evidence type="ECO:0000313" key="4">
    <source>
        <dbReference type="Proteomes" id="UP000265325"/>
    </source>
</evidence>
<reference evidence="3 4" key="1">
    <citation type="submission" date="2015-05" db="EMBL/GenBank/DDBJ databases">
        <title>Draft Genome assembly of Streptomyces showdoensis.</title>
        <authorList>
            <person name="Thapa K.K."/>
            <person name="Metsa-Ketela M."/>
        </authorList>
    </citation>
    <scope>NUCLEOTIDE SEQUENCE [LARGE SCALE GENOMIC DNA]</scope>
    <source>
        <strain evidence="3 4">ATCC 15227</strain>
    </source>
</reference>
<dbReference type="EMBL" id="LAQS01000007">
    <property type="protein sequence ID" value="KKZ74778.1"/>
    <property type="molecule type" value="Genomic_DNA"/>
</dbReference>
<feature type="chain" id="PRO_5038773196" description="Lipoprotein" evidence="2">
    <location>
        <begin position="18"/>
        <end position="171"/>
    </location>
</feature>
<feature type="compositionally biased region" description="Low complexity" evidence="1">
    <location>
        <begin position="22"/>
        <end position="44"/>
    </location>
</feature>